<feature type="compositionally biased region" description="Basic and acidic residues" evidence="4">
    <location>
        <begin position="371"/>
        <end position="385"/>
    </location>
</feature>
<name>A0A5C6NPK4_9TELE</name>
<evidence type="ECO:0000256" key="1">
    <source>
        <dbReference type="ARBA" id="ARBA00010229"/>
    </source>
</evidence>
<keyword evidence="2 3" id="KW-0175">Coiled coil</keyword>
<proteinExistence type="inferred from homology"/>
<feature type="non-terminal residue" evidence="6">
    <location>
        <position position="1"/>
    </location>
</feature>
<evidence type="ECO:0000256" key="2">
    <source>
        <dbReference type="ARBA" id="ARBA00023054"/>
    </source>
</evidence>
<dbReference type="GO" id="GO:0042073">
    <property type="term" value="P:intraciliary transport"/>
    <property type="evidence" value="ECO:0007669"/>
    <property type="project" value="TreeGrafter"/>
</dbReference>
<dbReference type="PANTHER" id="PTHR16650:SF6">
    <property type="entry name" value="GH21622P"/>
    <property type="match status" value="1"/>
</dbReference>
<feature type="compositionally biased region" description="Polar residues" evidence="4">
    <location>
        <begin position="392"/>
        <end position="404"/>
    </location>
</feature>
<evidence type="ECO:0000256" key="3">
    <source>
        <dbReference type="SAM" id="Coils"/>
    </source>
</evidence>
<keyword evidence="7" id="KW-1185">Reference proteome</keyword>
<feature type="compositionally biased region" description="Low complexity" evidence="4">
    <location>
        <begin position="523"/>
        <end position="538"/>
    </location>
</feature>
<comment type="caution">
    <text evidence="6">The sequence shown here is derived from an EMBL/GenBank/DDBJ whole genome shotgun (WGS) entry which is preliminary data.</text>
</comment>
<evidence type="ECO:0000313" key="6">
    <source>
        <dbReference type="EMBL" id="TWW68619.1"/>
    </source>
</evidence>
<feature type="region of interest" description="Disordered" evidence="4">
    <location>
        <begin position="505"/>
        <end position="560"/>
    </location>
</feature>
<feature type="compositionally biased region" description="Polar residues" evidence="4">
    <location>
        <begin position="539"/>
        <end position="549"/>
    </location>
</feature>
<dbReference type="InterPro" id="IPR028933">
    <property type="entry name" value="Lebercilin_dom"/>
</dbReference>
<evidence type="ECO:0000259" key="5">
    <source>
        <dbReference type="Pfam" id="PF15619"/>
    </source>
</evidence>
<sequence length="560" mass="63907">LLSLTAFFRFEPVLHVPHPPKCQNPHTVEKRAKENSQKAGRFRLGTVPYVPQPPNCQRPTAVKSTTENATLKNENAMTKKLLATQELQMKRLKTVIDNLLTQLEKVKLENRTLKQAQGRLQQSKITENKFEELKAQYSKDTHVWQEQLRNYRRQLRAAEKTIKDNNLIFLKEQIKVKKHEQTITHMKQLMAKKEMETRDKMLRELDKQKKVAQEAVERAAEVERKADLTNSLHQKLLRAEKNKTAAATEEISLLMEKVKDLNNKLLIEGKAQRNPNTGAHFVMNEITKKIKENNTKEKDSRRETMRRQESERTTQGWSKHMRSVKTYTKASVKTDETRKSSSNHLHAAKTYMKTSEKPDETEAIVLGGSKPVDKADSEPTEKTPDESPPSQKPTKLEESQLNNGEQQEHEEKKEKRRKKQDTKRNSPEVEKPKSLSEDQMLAEMTAISREEQMDQSAATGVSRPKSSSQCSTEGIAVLSLKSWTSQRSLNKEVETEAVKMIESLDDHSFQDKLLGQRQGPAGDTQNLLDDPDDNQQTNGSLKKTGSASVESPPGLMSDFV</sequence>
<reference evidence="6 7" key="1">
    <citation type="submission" date="2019-04" db="EMBL/GenBank/DDBJ databases">
        <title>Chromosome genome assembly for Takifugu flavidus.</title>
        <authorList>
            <person name="Xiao S."/>
        </authorList>
    </citation>
    <scope>NUCLEOTIDE SEQUENCE [LARGE SCALE GENOMIC DNA]</scope>
    <source>
        <strain evidence="6">HTHZ2018</strain>
        <tissue evidence="6">Muscle</tissue>
    </source>
</reference>
<organism evidence="6 7">
    <name type="scientific">Takifugu flavidus</name>
    <name type="common">sansaifugu</name>
    <dbReference type="NCBI Taxonomy" id="433684"/>
    <lineage>
        <taxon>Eukaryota</taxon>
        <taxon>Metazoa</taxon>
        <taxon>Chordata</taxon>
        <taxon>Craniata</taxon>
        <taxon>Vertebrata</taxon>
        <taxon>Euteleostomi</taxon>
        <taxon>Actinopterygii</taxon>
        <taxon>Neopterygii</taxon>
        <taxon>Teleostei</taxon>
        <taxon>Neoteleostei</taxon>
        <taxon>Acanthomorphata</taxon>
        <taxon>Eupercaria</taxon>
        <taxon>Tetraodontiformes</taxon>
        <taxon>Tetradontoidea</taxon>
        <taxon>Tetraodontidae</taxon>
        <taxon>Takifugu</taxon>
    </lineage>
</organism>
<evidence type="ECO:0000256" key="4">
    <source>
        <dbReference type="SAM" id="MobiDB-lite"/>
    </source>
</evidence>
<dbReference type="InterPro" id="IPR026188">
    <property type="entry name" value="Lebercilin-like"/>
</dbReference>
<dbReference type="Proteomes" id="UP000324091">
    <property type="component" value="Chromosome 19"/>
</dbReference>
<accession>A0A5C6NPK4</accession>
<feature type="compositionally biased region" description="Basic and acidic residues" evidence="4">
    <location>
        <begin position="289"/>
        <end position="312"/>
    </location>
</feature>
<feature type="coiled-coil region" evidence="3">
    <location>
        <begin position="141"/>
        <end position="264"/>
    </location>
</feature>
<evidence type="ECO:0000313" key="7">
    <source>
        <dbReference type="Proteomes" id="UP000324091"/>
    </source>
</evidence>
<gene>
    <name evidence="6" type="ORF">D4764_19G0004170</name>
</gene>
<dbReference type="GO" id="GO:0005930">
    <property type="term" value="C:axoneme"/>
    <property type="evidence" value="ECO:0007669"/>
    <property type="project" value="TreeGrafter"/>
</dbReference>
<dbReference type="PANTHER" id="PTHR16650">
    <property type="entry name" value="C21ORF13-RELATED"/>
    <property type="match status" value="1"/>
</dbReference>
<feature type="compositionally biased region" description="Basic and acidic residues" evidence="4">
    <location>
        <begin position="422"/>
        <end position="436"/>
    </location>
</feature>
<dbReference type="AlphaFoldDB" id="A0A5C6NPK4"/>
<dbReference type="Pfam" id="PF15619">
    <property type="entry name" value="Lebercilin"/>
    <property type="match status" value="1"/>
</dbReference>
<feature type="region of interest" description="Disordered" evidence="4">
    <location>
        <begin position="289"/>
        <end position="472"/>
    </location>
</feature>
<comment type="similarity">
    <text evidence="1">Belongs to the LCA5 family.</text>
</comment>
<feature type="compositionally biased region" description="Polar residues" evidence="4">
    <location>
        <begin position="454"/>
        <end position="472"/>
    </location>
</feature>
<feature type="coiled-coil region" evidence="3">
    <location>
        <begin position="82"/>
        <end position="116"/>
    </location>
</feature>
<feature type="domain" description="Lebercilin" evidence="5">
    <location>
        <begin position="78"/>
        <end position="265"/>
    </location>
</feature>
<dbReference type="EMBL" id="RHFK02000011">
    <property type="protein sequence ID" value="TWW68619.1"/>
    <property type="molecule type" value="Genomic_DNA"/>
</dbReference>
<protein>
    <recommendedName>
        <fullName evidence="5">Lebercilin domain-containing protein</fullName>
    </recommendedName>
</protein>